<name>A0A8S9RHB5_BRACR</name>
<proteinExistence type="predicted"/>
<dbReference type="EMBL" id="QGKX02000095">
    <property type="protein sequence ID" value="KAF3572101.1"/>
    <property type="molecule type" value="Genomic_DNA"/>
</dbReference>
<sequence>MRTHMASSLDTRASTQGIVECATAFERAVFRDRNSAKGRKPRDDQITLVLVGGTRRGLVEMETEFDDVVPGVVLHLERLLFKDLAFNPTSGSNLKLNSSVAASAPPR</sequence>
<gene>
    <name evidence="1" type="ORF">F2Q69_00063112</name>
</gene>
<comment type="caution">
    <text evidence="1">The sequence shown here is derived from an EMBL/GenBank/DDBJ whole genome shotgun (WGS) entry which is preliminary data.</text>
</comment>
<reference evidence="1" key="1">
    <citation type="submission" date="2019-12" db="EMBL/GenBank/DDBJ databases">
        <title>Genome sequencing and annotation of Brassica cretica.</title>
        <authorList>
            <person name="Studholme D.J."/>
            <person name="Sarris P."/>
        </authorList>
    </citation>
    <scope>NUCLEOTIDE SEQUENCE</scope>
    <source>
        <strain evidence="1">PFS-109/04</strain>
        <tissue evidence="1">Leaf</tissue>
    </source>
</reference>
<organism evidence="1 2">
    <name type="scientific">Brassica cretica</name>
    <name type="common">Mustard</name>
    <dbReference type="NCBI Taxonomy" id="69181"/>
    <lineage>
        <taxon>Eukaryota</taxon>
        <taxon>Viridiplantae</taxon>
        <taxon>Streptophyta</taxon>
        <taxon>Embryophyta</taxon>
        <taxon>Tracheophyta</taxon>
        <taxon>Spermatophyta</taxon>
        <taxon>Magnoliopsida</taxon>
        <taxon>eudicotyledons</taxon>
        <taxon>Gunneridae</taxon>
        <taxon>Pentapetalae</taxon>
        <taxon>rosids</taxon>
        <taxon>malvids</taxon>
        <taxon>Brassicales</taxon>
        <taxon>Brassicaceae</taxon>
        <taxon>Brassiceae</taxon>
        <taxon>Brassica</taxon>
    </lineage>
</organism>
<dbReference type="Proteomes" id="UP000712600">
    <property type="component" value="Unassembled WGS sequence"/>
</dbReference>
<evidence type="ECO:0000313" key="1">
    <source>
        <dbReference type="EMBL" id="KAF3572101.1"/>
    </source>
</evidence>
<accession>A0A8S9RHB5</accession>
<evidence type="ECO:0000313" key="2">
    <source>
        <dbReference type="Proteomes" id="UP000712600"/>
    </source>
</evidence>
<protein>
    <submittedName>
        <fullName evidence="1">Uncharacterized protein</fullName>
    </submittedName>
</protein>
<dbReference type="AlphaFoldDB" id="A0A8S9RHB5"/>